<dbReference type="EMBL" id="KV428712">
    <property type="protein sequence ID" value="KZT31241.1"/>
    <property type="molecule type" value="Genomic_DNA"/>
</dbReference>
<organism evidence="2 3">
    <name type="scientific">Sistotremastrum suecicum HHB10207 ss-3</name>
    <dbReference type="NCBI Taxonomy" id="1314776"/>
    <lineage>
        <taxon>Eukaryota</taxon>
        <taxon>Fungi</taxon>
        <taxon>Dikarya</taxon>
        <taxon>Basidiomycota</taxon>
        <taxon>Agaricomycotina</taxon>
        <taxon>Agaricomycetes</taxon>
        <taxon>Sistotremastrales</taxon>
        <taxon>Sistotremastraceae</taxon>
        <taxon>Sistotremastrum</taxon>
    </lineage>
</organism>
<evidence type="ECO:0000313" key="2">
    <source>
        <dbReference type="EMBL" id="KZT31241.1"/>
    </source>
</evidence>
<reference evidence="2 3" key="1">
    <citation type="journal article" date="2016" name="Mol. Biol. Evol.">
        <title>Comparative Genomics of Early-Diverging Mushroom-Forming Fungi Provides Insights into the Origins of Lignocellulose Decay Capabilities.</title>
        <authorList>
            <person name="Nagy L.G."/>
            <person name="Riley R."/>
            <person name="Tritt A."/>
            <person name="Adam C."/>
            <person name="Daum C."/>
            <person name="Floudas D."/>
            <person name="Sun H."/>
            <person name="Yadav J.S."/>
            <person name="Pangilinan J."/>
            <person name="Larsson K.H."/>
            <person name="Matsuura K."/>
            <person name="Barry K."/>
            <person name="Labutti K."/>
            <person name="Kuo R."/>
            <person name="Ohm R.A."/>
            <person name="Bhattacharya S.S."/>
            <person name="Shirouzu T."/>
            <person name="Yoshinaga Y."/>
            <person name="Martin F.M."/>
            <person name="Grigoriev I.V."/>
            <person name="Hibbett D.S."/>
        </authorList>
    </citation>
    <scope>NUCLEOTIDE SEQUENCE [LARGE SCALE GENOMIC DNA]</scope>
    <source>
        <strain evidence="2 3">HHB10207 ss-3</strain>
    </source>
</reference>
<protein>
    <submittedName>
        <fullName evidence="2">Uncharacterized protein</fullName>
    </submittedName>
</protein>
<gene>
    <name evidence="2" type="ORF">SISSUDRAFT_1067936</name>
</gene>
<feature type="region of interest" description="Disordered" evidence="1">
    <location>
        <begin position="311"/>
        <end position="407"/>
    </location>
</feature>
<dbReference type="Proteomes" id="UP000076798">
    <property type="component" value="Unassembled WGS sequence"/>
</dbReference>
<feature type="compositionally biased region" description="Low complexity" evidence="1">
    <location>
        <begin position="317"/>
        <end position="331"/>
    </location>
</feature>
<proteinExistence type="predicted"/>
<keyword evidence="3" id="KW-1185">Reference proteome</keyword>
<evidence type="ECO:0000313" key="3">
    <source>
        <dbReference type="Proteomes" id="UP000076798"/>
    </source>
</evidence>
<dbReference type="AlphaFoldDB" id="A0A165WJS9"/>
<accession>A0A165WJS9</accession>
<name>A0A165WJS9_9AGAM</name>
<evidence type="ECO:0000256" key="1">
    <source>
        <dbReference type="SAM" id="MobiDB-lite"/>
    </source>
</evidence>
<sequence>MVYPPTIDPSLLSQPTFADVPPLMPGAALKDALGEPSLEELGIPAYIFAGAHDLPDLSPPKTINLSNFLILSPSHTLPSILERSIGDNGELLFALPHDFASAMKWQINLLKRGIIARINQKKHHIDPANPIIPKACLDAVEMKVPAIFYSLHIENVTRPLPLDTIVLLFKIIQDDVKSAVVWLEEVMRRVRTTHINDDWSFDPPFDFDSINAHYCIRSSLDQFAREIAQVLVLTEIAKVRAWPRISQWANKLVEDIRERVKRRRENPGVYLDADDEGNIRSYIVADPKIVLSELLHAPPPSSLVSFLIKPKEHSDPSDTSSSSYMSLDSPHPSIPSLTSDDMSLDSFIHVQPPTPPPSVNNHPRPCQTARRSRPWSAPYRPHIPLPDSDEVPVARSERGTRSRANTI</sequence>